<reference evidence="9 10" key="1">
    <citation type="journal article" date="2019" name="Int. J. Syst. Evol. Microbiol.">
        <title>The Global Catalogue of Microorganisms (GCM) 10K type strain sequencing project: providing services to taxonomists for standard genome sequencing and annotation.</title>
        <authorList>
            <consortium name="The Broad Institute Genomics Platform"/>
            <consortium name="The Broad Institute Genome Sequencing Center for Infectious Disease"/>
            <person name="Wu L."/>
            <person name="Ma J."/>
        </authorList>
    </citation>
    <scope>NUCLEOTIDE SEQUENCE [LARGE SCALE GENOMIC DNA]</scope>
    <source>
        <strain evidence="9 10">WLHS5</strain>
    </source>
</reference>
<dbReference type="GO" id="GO:0016757">
    <property type="term" value="F:glycosyltransferase activity"/>
    <property type="evidence" value="ECO:0007669"/>
    <property type="project" value="UniProtKB-KW"/>
</dbReference>
<evidence type="ECO:0000256" key="1">
    <source>
        <dbReference type="ARBA" id="ARBA00004651"/>
    </source>
</evidence>
<evidence type="ECO:0000256" key="6">
    <source>
        <dbReference type="ARBA" id="ARBA00022989"/>
    </source>
</evidence>
<dbReference type="Proteomes" id="UP001595898">
    <property type="component" value="Unassembled WGS sequence"/>
</dbReference>
<feature type="transmembrane region" description="Helical" evidence="8">
    <location>
        <begin position="123"/>
        <end position="141"/>
    </location>
</feature>
<evidence type="ECO:0000256" key="5">
    <source>
        <dbReference type="ARBA" id="ARBA00022692"/>
    </source>
</evidence>
<keyword evidence="6 8" id="KW-1133">Transmembrane helix</keyword>
<feature type="transmembrane region" description="Helical" evidence="8">
    <location>
        <begin position="456"/>
        <end position="477"/>
    </location>
</feature>
<feature type="transmembrane region" description="Helical" evidence="8">
    <location>
        <begin position="173"/>
        <end position="192"/>
    </location>
</feature>
<dbReference type="InterPro" id="IPR050297">
    <property type="entry name" value="LipidA_mod_glycosyltrf_83"/>
</dbReference>
<sequence>MYYNVRRFIGSPNFVVASATAAGVVGVVVSLFVSNPFTRVMPPLMLLGTAVGYLLRNEELPRYSRVRDPRPILICYCVVMSGAIAAFAANGFERTLGVHGLLLALYLLVALSIVVLDSTRTNLGLVVLTGVIHRGLIYYASAVQIGMDALFHNRAADAIATSGSMAPLATSKYWYAPVYHLLTASGVTVLGVDVRQAAFLLVTVTTTLLLVAVVYLFLEPVWGETVALVGGLLVVIADRTIFNAIHTTPTSIGVVLFGFLLLYAERYLDTGRTRFLGLFGLFLAGLVATHQLSLFVALVVVGTYVCANVFWDANVTRRGLTVLSVLVASFVLQTAVTDYSGPEGDSSSFLVVVGSVMIEHLGTVLEGTSGRPASKLPPGEYVAIAGADAMSVFHVAGSALLLALALAGSIYWMDRNEGETNRVVLGLGAGTTVACVFVYLLPLLGVSTFLPDRWQIFLYVILALLAAPALVTILTATQRRTRSITVALVVFTLVIAPYTALMIGNGAGAVDGPVFDDSPGADRLATTPEEERTYEFTVAHAGDEATIVADHVAYQMLNRHYEQPATSYSTSYAERGTTVSGEELVVYRGYAQTEHGSYYVTHEDRQYHVYGPLPGPNEEDTIVYTDGQDRIVWRSGS</sequence>
<feature type="transmembrane region" description="Helical" evidence="8">
    <location>
        <begin position="241"/>
        <end position="263"/>
    </location>
</feature>
<keyword evidence="4" id="KW-0808">Transferase</keyword>
<gene>
    <name evidence="9" type="ORF">ACFO5R_08420</name>
</gene>
<dbReference type="GO" id="GO:0005886">
    <property type="term" value="C:plasma membrane"/>
    <property type="evidence" value="ECO:0007669"/>
    <property type="project" value="UniProtKB-SubCell"/>
</dbReference>
<name>A0ABD5PMW7_9EURY</name>
<evidence type="ECO:0000256" key="4">
    <source>
        <dbReference type="ARBA" id="ARBA00022679"/>
    </source>
</evidence>
<comment type="subcellular location">
    <subcellularLocation>
        <location evidence="1">Cell membrane</location>
        <topology evidence="1">Multi-pass membrane protein</topology>
    </subcellularLocation>
</comment>
<feature type="transmembrane region" description="Helical" evidence="8">
    <location>
        <begin position="484"/>
        <end position="504"/>
    </location>
</feature>
<dbReference type="AlphaFoldDB" id="A0ABD5PMW7"/>
<dbReference type="RefSeq" id="WP_250142616.1">
    <property type="nucleotide sequence ID" value="NZ_JALIQP010000008.1"/>
</dbReference>
<protein>
    <recommendedName>
        <fullName evidence="11">Dolichyl-phosphate-mannose-protein mannosyltransferase</fullName>
    </recommendedName>
</protein>
<keyword evidence="10" id="KW-1185">Reference proteome</keyword>
<feature type="transmembrane region" description="Helical" evidence="8">
    <location>
        <begin position="72"/>
        <end position="92"/>
    </location>
</feature>
<dbReference type="PANTHER" id="PTHR33908">
    <property type="entry name" value="MANNOSYLTRANSFERASE YKCB-RELATED"/>
    <property type="match status" value="1"/>
</dbReference>
<evidence type="ECO:0000256" key="3">
    <source>
        <dbReference type="ARBA" id="ARBA00022676"/>
    </source>
</evidence>
<evidence type="ECO:0008006" key="11">
    <source>
        <dbReference type="Google" id="ProtNLM"/>
    </source>
</evidence>
<feature type="transmembrane region" description="Helical" evidence="8">
    <location>
        <begin position="275"/>
        <end position="300"/>
    </location>
</feature>
<feature type="transmembrane region" description="Helical" evidence="8">
    <location>
        <begin position="320"/>
        <end position="337"/>
    </location>
</feature>
<evidence type="ECO:0000256" key="7">
    <source>
        <dbReference type="ARBA" id="ARBA00023136"/>
    </source>
</evidence>
<evidence type="ECO:0000313" key="9">
    <source>
        <dbReference type="EMBL" id="MFC4541950.1"/>
    </source>
</evidence>
<dbReference type="EMBL" id="JBHSFA010000004">
    <property type="protein sequence ID" value="MFC4541950.1"/>
    <property type="molecule type" value="Genomic_DNA"/>
</dbReference>
<accession>A0ABD5PMW7</accession>
<evidence type="ECO:0000313" key="10">
    <source>
        <dbReference type="Proteomes" id="UP001595898"/>
    </source>
</evidence>
<feature type="transmembrane region" description="Helical" evidence="8">
    <location>
        <begin position="424"/>
        <end position="444"/>
    </location>
</feature>
<organism evidence="9 10">
    <name type="scientific">Halosolutus amylolyticus</name>
    <dbReference type="NCBI Taxonomy" id="2932267"/>
    <lineage>
        <taxon>Archaea</taxon>
        <taxon>Methanobacteriati</taxon>
        <taxon>Methanobacteriota</taxon>
        <taxon>Stenosarchaea group</taxon>
        <taxon>Halobacteria</taxon>
        <taxon>Halobacteriales</taxon>
        <taxon>Natrialbaceae</taxon>
        <taxon>Halosolutus</taxon>
    </lineage>
</organism>
<proteinExistence type="predicted"/>
<evidence type="ECO:0000256" key="2">
    <source>
        <dbReference type="ARBA" id="ARBA00022475"/>
    </source>
</evidence>
<feature type="transmembrane region" description="Helical" evidence="8">
    <location>
        <begin position="389"/>
        <end position="412"/>
    </location>
</feature>
<feature type="transmembrane region" description="Helical" evidence="8">
    <location>
        <begin position="199"/>
        <end position="218"/>
    </location>
</feature>
<keyword evidence="2" id="KW-1003">Cell membrane</keyword>
<feature type="transmembrane region" description="Helical" evidence="8">
    <location>
        <begin position="98"/>
        <end position="116"/>
    </location>
</feature>
<keyword evidence="3" id="KW-0328">Glycosyltransferase</keyword>
<keyword evidence="5 8" id="KW-0812">Transmembrane</keyword>
<feature type="transmembrane region" description="Helical" evidence="8">
    <location>
        <begin position="12"/>
        <end position="34"/>
    </location>
</feature>
<comment type="caution">
    <text evidence="9">The sequence shown here is derived from an EMBL/GenBank/DDBJ whole genome shotgun (WGS) entry which is preliminary data.</text>
</comment>
<keyword evidence="7 8" id="KW-0472">Membrane</keyword>
<dbReference type="PANTHER" id="PTHR33908:SF11">
    <property type="entry name" value="MEMBRANE PROTEIN"/>
    <property type="match status" value="1"/>
</dbReference>
<dbReference type="GO" id="GO:0008610">
    <property type="term" value="P:lipid biosynthetic process"/>
    <property type="evidence" value="ECO:0007669"/>
    <property type="project" value="UniProtKB-ARBA"/>
</dbReference>
<evidence type="ECO:0000256" key="8">
    <source>
        <dbReference type="SAM" id="Phobius"/>
    </source>
</evidence>